<evidence type="ECO:0000256" key="5">
    <source>
        <dbReference type="SAM" id="MobiDB-lite"/>
    </source>
</evidence>
<keyword evidence="10" id="KW-1185">Reference proteome</keyword>
<feature type="compositionally biased region" description="Polar residues" evidence="5">
    <location>
        <begin position="53"/>
        <end position="68"/>
    </location>
</feature>
<evidence type="ECO:0000313" key="10">
    <source>
        <dbReference type="Proteomes" id="UP001404104"/>
    </source>
</evidence>
<keyword evidence="3" id="KW-0998">Cell outer membrane</keyword>
<sequence length="1078" mass="113978">MIYGSPLRRAGTPLALLLGTVSWPALAQTVPAQGAPTASSNSSATTMPTATTQDGAGNTAPTEMNSADQAPADPSATGNEDIVVTGYRASLQSQTNAKRNSTGFTDTIFAEDIGKFPDTNIAESVNRIPGVTISREVTGEGANVAIRGLGTNFTRVLLNGAPVAIASVRFDAQSTNREVDLDLIPTELFTQLTVSKSPTAGQIEGGAAGTVNLRSARPFDNPKPYFSYGLQGSKVSAADKWGYRGYALASATFGDFGILVGGAAVKNRFQVDGYETIGFTNPNLTAAQSSSATRNATGGGNFTIPGTVPVNAGNGLTPGTVIDQAFLLAQNPGATIEQIDNGLLPRLSRPRTEIGERTRYNGLVSLEWRPSDALHFYVDGMYAKRDTEFTRTAMNWVVRNGAAIPLDTTYDNANCAAGCTVTGGTYANSQFFLEYRPYKDTQDYWGVNPGMEFVVNDFIKGDLQANYTKSNFRRESPTVLVITPPSSGVTVNYENTGSGIPTVTSNIDLNNPANFGWNGGGRVNLNGEERKTETKGIRGSLLFGDEKRFSVRVGAAYDDTSRRIIAFDNTNPWQAAICGNNPSVVLPGPNRQPICDGANVPGTVAPPGYPTYAAYGTGFSAGAAPLVYGGSIIPTAAVPSFLLPGANGFVTVDWNKFKGATNYDALLAGATETGAGSSGANGGLIREKVTGTFVEANGIFDVRDNDTIRLNGGVRYVRTQQIVGGRTTVPDPRNSRAGVSCPGISPTFALDGSCYPVLVNFTETNRLYSNFLPSASIAYGFGNKAVARGSVSRTLTRPDPNQLLPGASFVQPSADVGTLGNNALNPYISDNIDLGFEYYTGGEGVIAFAAFRKSITGFTVNGLTTVPFSTLEPYGITFASLTQAQQQSLIDRGRPAGLAPEQVPIQIQQQVNSDGKLTVNGLEFQLTQPLDFLTQYIGVSGFGFQGNLTLIDQKGEGAGAPAVALGVSPTTYTLTGYYEGNGLSTRLTYTYNEGSQGSGLNQNGIPAAAIFGRDYAQLDFSGNVDLGKIFGNSYMPTLVLNVINITKQAQRSYFQFDNAAFNEYNPGRTVLVGIRGRF</sequence>
<dbReference type="Pfam" id="PF07715">
    <property type="entry name" value="Plug"/>
    <property type="match status" value="1"/>
</dbReference>
<dbReference type="InterPro" id="IPR000531">
    <property type="entry name" value="Beta-barrel_TonB"/>
</dbReference>
<keyword evidence="4" id="KW-0798">TonB box</keyword>
<dbReference type="Pfam" id="PF00593">
    <property type="entry name" value="TonB_dep_Rec_b-barrel"/>
    <property type="match status" value="1"/>
</dbReference>
<comment type="subcellular location">
    <subcellularLocation>
        <location evidence="1 4">Cell outer membrane</location>
    </subcellularLocation>
</comment>
<dbReference type="InterPro" id="IPR010104">
    <property type="entry name" value="TonB_rcpt_bac"/>
</dbReference>
<keyword evidence="9" id="KW-0675">Receptor</keyword>
<name>A0ABU9XUM4_9SPHN</name>
<evidence type="ECO:0000256" key="2">
    <source>
        <dbReference type="ARBA" id="ARBA00023136"/>
    </source>
</evidence>
<evidence type="ECO:0000256" key="1">
    <source>
        <dbReference type="ARBA" id="ARBA00004442"/>
    </source>
</evidence>
<dbReference type="InterPro" id="IPR036942">
    <property type="entry name" value="Beta-barrel_TonB_sf"/>
</dbReference>
<feature type="signal peptide" evidence="6">
    <location>
        <begin position="1"/>
        <end position="27"/>
    </location>
</feature>
<dbReference type="Proteomes" id="UP001404104">
    <property type="component" value="Unassembled WGS sequence"/>
</dbReference>
<reference evidence="9 10" key="1">
    <citation type="submission" date="2024-05" db="EMBL/GenBank/DDBJ databases">
        <authorList>
            <person name="Liu Q."/>
            <person name="Xin Y.-H."/>
        </authorList>
    </citation>
    <scope>NUCLEOTIDE SEQUENCE [LARGE SCALE GENOMIC DNA]</scope>
    <source>
        <strain evidence="9 10">CGMCC 1.15349</strain>
    </source>
</reference>
<dbReference type="Gene3D" id="2.40.170.20">
    <property type="entry name" value="TonB-dependent receptor, beta-barrel domain"/>
    <property type="match status" value="1"/>
</dbReference>
<evidence type="ECO:0000259" key="8">
    <source>
        <dbReference type="Pfam" id="PF07715"/>
    </source>
</evidence>
<comment type="similarity">
    <text evidence="4">Belongs to the TonB-dependent receptor family.</text>
</comment>
<dbReference type="PANTHER" id="PTHR40980:SF3">
    <property type="entry name" value="TONB-DEPENDENT RECEPTOR-LIKE BETA-BARREL DOMAIN-CONTAINING PROTEIN"/>
    <property type="match status" value="1"/>
</dbReference>
<dbReference type="NCBIfam" id="TIGR01782">
    <property type="entry name" value="TonB-Xanth-Caul"/>
    <property type="match status" value="1"/>
</dbReference>
<evidence type="ECO:0000259" key="7">
    <source>
        <dbReference type="Pfam" id="PF00593"/>
    </source>
</evidence>
<protein>
    <submittedName>
        <fullName evidence="9">TonB-dependent receptor</fullName>
    </submittedName>
</protein>
<dbReference type="EMBL" id="JBDIMF010000005">
    <property type="protein sequence ID" value="MEN2787258.1"/>
    <property type="molecule type" value="Genomic_DNA"/>
</dbReference>
<evidence type="ECO:0000256" key="3">
    <source>
        <dbReference type="ARBA" id="ARBA00023237"/>
    </source>
</evidence>
<accession>A0ABU9XUM4</accession>
<feature type="domain" description="TonB-dependent receptor-like beta-barrel" evidence="7">
    <location>
        <begin position="497"/>
        <end position="1045"/>
    </location>
</feature>
<dbReference type="SUPFAM" id="SSF56935">
    <property type="entry name" value="Porins"/>
    <property type="match status" value="1"/>
</dbReference>
<dbReference type="InterPro" id="IPR012910">
    <property type="entry name" value="Plug_dom"/>
</dbReference>
<feature type="chain" id="PRO_5045610129" evidence="6">
    <location>
        <begin position="28"/>
        <end position="1078"/>
    </location>
</feature>
<dbReference type="Gene3D" id="2.170.130.10">
    <property type="entry name" value="TonB-dependent receptor, plug domain"/>
    <property type="match status" value="1"/>
</dbReference>
<feature type="region of interest" description="Disordered" evidence="5">
    <location>
        <begin position="33"/>
        <end position="79"/>
    </location>
</feature>
<proteinExistence type="inferred from homology"/>
<evidence type="ECO:0000256" key="6">
    <source>
        <dbReference type="SAM" id="SignalP"/>
    </source>
</evidence>
<dbReference type="InterPro" id="IPR037066">
    <property type="entry name" value="Plug_dom_sf"/>
</dbReference>
<comment type="caution">
    <text evidence="9">The sequence shown here is derived from an EMBL/GenBank/DDBJ whole genome shotgun (WGS) entry which is preliminary data.</text>
</comment>
<gene>
    <name evidence="9" type="ORF">ABC969_12610</name>
</gene>
<evidence type="ECO:0000256" key="4">
    <source>
        <dbReference type="RuleBase" id="RU003357"/>
    </source>
</evidence>
<evidence type="ECO:0000313" key="9">
    <source>
        <dbReference type="EMBL" id="MEN2787258.1"/>
    </source>
</evidence>
<feature type="domain" description="TonB-dependent receptor plug" evidence="8">
    <location>
        <begin position="98"/>
        <end position="210"/>
    </location>
</feature>
<dbReference type="RefSeq" id="WP_345865368.1">
    <property type="nucleotide sequence ID" value="NZ_JBDIMF010000005.1"/>
</dbReference>
<organism evidence="9 10">
    <name type="scientific">Sphingomonas qilianensis</name>
    <dbReference type="NCBI Taxonomy" id="1736690"/>
    <lineage>
        <taxon>Bacteria</taxon>
        <taxon>Pseudomonadati</taxon>
        <taxon>Pseudomonadota</taxon>
        <taxon>Alphaproteobacteria</taxon>
        <taxon>Sphingomonadales</taxon>
        <taxon>Sphingomonadaceae</taxon>
        <taxon>Sphingomonas</taxon>
    </lineage>
</organism>
<dbReference type="PANTHER" id="PTHR40980">
    <property type="entry name" value="PLUG DOMAIN-CONTAINING PROTEIN"/>
    <property type="match status" value="1"/>
</dbReference>
<keyword evidence="2 4" id="KW-0472">Membrane</keyword>
<keyword evidence="6" id="KW-0732">Signal</keyword>
<feature type="compositionally biased region" description="Low complexity" evidence="5">
    <location>
        <begin position="35"/>
        <end position="52"/>
    </location>
</feature>